<feature type="signal peptide" evidence="1">
    <location>
        <begin position="1"/>
        <end position="19"/>
    </location>
</feature>
<feature type="chain" id="PRO_5021989479" description="Porin" evidence="1">
    <location>
        <begin position="20"/>
        <end position="332"/>
    </location>
</feature>
<dbReference type="SUPFAM" id="SSF56935">
    <property type="entry name" value="Porins"/>
    <property type="match status" value="1"/>
</dbReference>
<gene>
    <name evidence="2" type="ORF">VSA01S_10160</name>
</gene>
<dbReference type="AlphaFoldDB" id="A0A511QC76"/>
<sequence>MKKTLLALTMASISASSFANPSENAKPKFEFEPIHKKHFSVSGAFGIGGYYDTKTKAMYDDWVTAITVAVSYENNFILGYLETDLELNWTTDEDRTKSMDIDNEFATDVDKAWLGLNSGFGIFSFGWENDTALDKVDGAGDFTYEFGNSAADAADAFDVIKFEGSNSGIAYGASYYSVDETNEYKGANGYLGLEQGIFNVYVGYESREDSKNDKKDFDVISLSGNVAVGDSVHLGANAWKNEKEDVSESTGFYLSGSMAMNEKLTLAAGYSFNQEDFTAKAKADEDTSYMNVATMYAFSDRFSGGIDIKQDLEAADGSDKETSVFAAAFYTF</sequence>
<reference evidence="2 3" key="1">
    <citation type="submission" date="2019-07" db="EMBL/GenBank/DDBJ databases">
        <title>Whole genome shotgun sequence of Vibrio sagamiensis NBRC 104589.</title>
        <authorList>
            <person name="Hosoyama A."/>
            <person name="Uohara A."/>
            <person name="Ohji S."/>
            <person name="Ichikawa N."/>
        </authorList>
    </citation>
    <scope>NUCLEOTIDE SEQUENCE [LARGE SCALE GENOMIC DNA]</scope>
    <source>
        <strain evidence="2 3">NBRC 104589</strain>
    </source>
</reference>
<dbReference type="Proteomes" id="UP000321922">
    <property type="component" value="Unassembled WGS sequence"/>
</dbReference>
<name>A0A511QC76_9VIBR</name>
<keyword evidence="3" id="KW-1185">Reference proteome</keyword>
<organism evidence="2 3">
    <name type="scientific">Vibrio sagamiensis NBRC 104589</name>
    <dbReference type="NCBI Taxonomy" id="1219064"/>
    <lineage>
        <taxon>Bacteria</taxon>
        <taxon>Pseudomonadati</taxon>
        <taxon>Pseudomonadota</taxon>
        <taxon>Gammaproteobacteria</taxon>
        <taxon>Vibrionales</taxon>
        <taxon>Vibrionaceae</taxon>
        <taxon>Vibrio</taxon>
    </lineage>
</organism>
<comment type="caution">
    <text evidence="2">The sequence shown here is derived from an EMBL/GenBank/DDBJ whole genome shotgun (WGS) entry which is preliminary data.</text>
</comment>
<evidence type="ECO:0008006" key="4">
    <source>
        <dbReference type="Google" id="ProtNLM"/>
    </source>
</evidence>
<accession>A0A511QC76</accession>
<dbReference type="RefSeq" id="WP_039980781.1">
    <property type="nucleotide sequence ID" value="NZ_BAOJ01000041.1"/>
</dbReference>
<protein>
    <recommendedName>
        <fullName evidence="4">Porin</fullName>
    </recommendedName>
</protein>
<proteinExistence type="predicted"/>
<evidence type="ECO:0000313" key="3">
    <source>
        <dbReference type="Proteomes" id="UP000321922"/>
    </source>
</evidence>
<dbReference type="OrthoDB" id="6191446at2"/>
<evidence type="ECO:0000256" key="1">
    <source>
        <dbReference type="SAM" id="SignalP"/>
    </source>
</evidence>
<evidence type="ECO:0000313" key="2">
    <source>
        <dbReference type="EMBL" id="GEM74904.1"/>
    </source>
</evidence>
<dbReference type="EMBL" id="BJXJ01000007">
    <property type="protein sequence ID" value="GEM74904.1"/>
    <property type="molecule type" value="Genomic_DNA"/>
</dbReference>
<dbReference type="Gene3D" id="2.40.160.10">
    <property type="entry name" value="Porin"/>
    <property type="match status" value="1"/>
</dbReference>
<keyword evidence="1" id="KW-0732">Signal</keyword>
<dbReference type="InterPro" id="IPR023614">
    <property type="entry name" value="Porin_dom_sf"/>
</dbReference>